<sequence length="135" mass="15643">MTDSRPRKQKINSLFKILLIIAGTISLLLGIIGIFIPLLPTTPLLLLSAWCYLRSSEKLYLWLMQNRIFGRYILNYQEGKGAPLYFKTFTLIILWGTIIYTAFFVLNHSLLRWLLLIIAISVTVHIYLIPTSRDK</sequence>
<dbReference type="GO" id="GO:0005886">
    <property type="term" value="C:plasma membrane"/>
    <property type="evidence" value="ECO:0007669"/>
    <property type="project" value="TreeGrafter"/>
</dbReference>
<dbReference type="PANTHER" id="PTHR35813">
    <property type="entry name" value="INNER MEMBRANE PROTEIN YBAN"/>
    <property type="match status" value="1"/>
</dbReference>
<reference evidence="2 3" key="1">
    <citation type="journal article" date="2021" name="bioRxiv">
        <title>Unique metabolic strategies in Hadean analogues reveal hints for primordial physiology.</title>
        <authorList>
            <person name="Nobu M.K."/>
            <person name="Nakai R."/>
            <person name="Tamazawa S."/>
            <person name="Mori H."/>
            <person name="Toyoda A."/>
            <person name="Ijiri A."/>
            <person name="Suzuki S."/>
            <person name="Kurokawa K."/>
            <person name="Kamagata Y."/>
            <person name="Tamaki H."/>
        </authorList>
    </citation>
    <scope>NUCLEOTIDE SEQUENCE [LARGE SCALE GENOMIC DNA]</scope>
    <source>
        <strain evidence="2">BS525</strain>
    </source>
</reference>
<gene>
    <name evidence="2" type="primary">ybaN</name>
    <name evidence="2" type="ORF">DDT42_00550</name>
</gene>
<feature type="transmembrane region" description="Helical" evidence="1">
    <location>
        <begin position="14"/>
        <end position="38"/>
    </location>
</feature>
<evidence type="ECO:0000313" key="3">
    <source>
        <dbReference type="Proteomes" id="UP000811545"/>
    </source>
</evidence>
<feature type="transmembrane region" description="Helical" evidence="1">
    <location>
        <begin position="110"/>
        <end position="129"/>
    </location>
</feature>
<proteinExistence type="predicted"/>
<evidence type="ECO:0000256" key="1">
    <source>
        <dbReference type="SAM" id="Phobius"/>
    </source>
</evidence>
<keyword evidence="1" id="KW-1133">Transmembrane helix</keyword>
<comment type="caution">
    <text evidence="2">The sequence shown here is derived from an EMBL/GenBank/DDBJ whole genome shotgun (WGS) entry which is preliminary data.</text>
</comment>
<accession>A0A9E2F5U2</accession>
<keyword evidence="1" id="KW-0472">Membrane</keyword>
<organism evidence="2 3">
    <name type="scientific">Psychracetigena formicireducens</name>
    <dbReference type="NCBI Taxonomy" id="2986056"/>
    <lineage>
        <taxon>Bacteria</taxon>
        <taxon>Bacillati</taxon>
        <taxon>Candidatus Lithacetigenota</taxon>
        <taxon>Candidatus Psychracetigena</taxon>
    </lineage>
</organism>
<dbReference type="PANTHER" id="PTHR35813:SF1">
    <property type="entry name" value="INNER MEMBRANE PROTEIN YBAN"/>
    <property type="match status" value="1"/>
</dbReference>
<name>A0A9E2F5U2_PSYF1</name>
<dbReference type="InterPro" id="IPR007401">
    <property type="entry name" value="DUF454"/>
</dbReference>
<keyword evidence="1" id="KW-0812">Transmembrane</keyword>
<dbReference type="Pfam" id="PF04304">
    <property type="entry name" value="DUF454"/>
    <property type="match status" value="1"/>
</dbReference>
<dbReference type="Proteomes" id="UP000811545">
    <property type="component" value="Unassembled WGS sequence"/>
</dbReference>
<feature type="transmembrane region" description="Helical" evidence="1">
    <location>
        <begin position="84"/>
        <end position="104"/>
    </location>
</feature>
<dbReference type="PIRSF" id="PIRSF016789">
    <property type="entry name" value="DUF454"/>
    <property type="match status" value="1"/>
</dbReference>
<dbReference type="AlphaFoldDB" id="A0A9E2F5U2"/>
<dbReference type="EMBL" id="QLTW01000017">
    <property type="protein sequence ID" value="MBT9144705.1"/>
    <property type="molecule type" value="Genomic_DNA"/>
</dbReference>
<protein>
    <submittedName>
        <fullName evidence="2">Inner membrane protein YbaN</fullName>
    </submittedName>
</protein>
<evidence type="ECO:0000313" key="2">
    <source>
        <dbReference type="EMBL" id="MBT9144705.1"/>
    </source>
</evidence>